<accession>A0ACC1Y856</accession>
<sequence>MAPTRKSRSVNKRYSNEVSPVKDMVNSSKGKQKKKLSDKLGPQWSKGELQRFYEAYRNYGKDWKKVAAQVRNRSAEMVEALYNMNRAYLSLPEGTASVVGLIAMMTDHYNVLEGSDSERESNDASGIARKSQKRKRPKVQLSASKEDISQPWTMASNGGCLSLLKRARTDGTQPRAVKKRTPRFPVSYSHKKDDRDDYIPLNKKERRSDADTNDDEVAHVAALALTQASQRGGSPQVSQSPYKRTEHGKSSPVQSWDKMFSQSERAHSDLRDASLYEEDCSEGRIRSRRPENGTYTGDAESLMDMEGVGTVEVHRKGKKFYRKKTKVEEVRNSPSDDEGEACSGTEEGLSGRKGKVDIEISDAKIEQLPPRVQRKRSKKLFFGDENNALDALQTLADLSLMLPDSTMESESSVQLKEEQTAFDIDDKSSAPEATSTSHPKDKIKHLGPKEKALNTITEVEGTMPRKSKLGRYSGVDVETVAEVKEQPELPNSTWKRKRKPILSKKISNAEALTESHPTSTLECEAFAGEENRLPSKGKRTSQISAQSKQWKPGRVSEGSSVNDQKRARIDSVASTAQVPAASPASIPTNPRSRRKMVLKRKLGSKEVKSSENILKAQSNKYFISQQDRLLSVKEKLSCCLSSDMVRRWCTFEWFYSAIDYPWFANREFVEYLNHVGLGHIPRLTRVEWGVIRSSLGKPRRLSERFLRDEREKLKLYRESVRKHYAELRTGIREGLPRDLPRPLSVGQRVIAIHPKTRELHDGSVLTVDHDRCRVQFDRPELGVEFVTDIDCMPLNPLDNMPEALRRQISADKFPAIPKELQVNGHSNFGASMLFASGSHLEKALISTNTFTKQGDTNYALPLSKSVAPEQMAYGQPCTAAQVQAREATIRALSEVKRALSKKEALLMELKNTNNDILESQNGGEGCLKDSEPLKKHIATASSALLHVRQRNTYPESSLPPWPKPPANSRTLDNSYVSQESGSAVLEIVGGSRLKAHTMVDAAIKAMSSVKEGEDAFMKIGEALDHIDKRQLTFDPRVPVIRSPEKDGSDKHEAQIPSELITSCVATLLMIQTCTERHCPADVAQIIDSAVSSLHPCCPQNLPIYREIEMCMGRIKTQILALIPTSI</sequence>
<dbReference type="EMBL" id="CM051397">
    <property type="protein sequence ID" value="KAJ4719458.1"/>
    <property type="molecule type" value="Genomic_DNA"/>
</dbReference>
<keyword evidence="2" id="KW-1185">Reference proteome</keyword>
<evidence type="ECO:0000313" key="1">
    <source>
        <dbReference type="EMBL" id="KAJ4719458.1"/>
    </source>
</evidence>
<gene>
    <name evidence="1" type="ORF">OWV82_007434</name>
</gene>
<name>A0ACC1Y856_MELAZ</name>
<proteinExistence type="predicted"/>
<protein>
    <submittedName>
        <fullName evidence="1">Always early, putative isoform 3</fullName>
    </submittedName>
</protein>
<organism evidence="1 2">
    <name type="scientific">Melia azedarach</name>
    <name type="common">Chinaberry tree</name>
    <dbReference type="NCBI Taxonomy" id="155640"/>
    <lineage>
        <taxon>Eukaryota</taxon>
        <taxon>Viridiplantae</taxon>
        <taxon>Streptophyta</taxon>
        <taxon>Embryophyta</taxon>
        <taxon>Tracheophyta</taxon>
        <taxon>Spermatophyta</taxon>
        <taxon>Magnoliopsida</taxon>
        <taxon>eudicotyledons</taxon>
        <taxon>Gunneridae</taxon>
        <taxon>Pentapetalae</taxon>
        <taxon>rosids</taxon>
        <taxon>malvids</taxon>
        <taxon>Sapindales</taxon>
        <taxon>Meliaceae</taxon>
        <taxon>Melia</taxon>
    </lineage>
</organism>
<reference evidence="1 2" key="1">
    <citation type="journal article" date="2023" name="Science">
        <title>Complex scaffold remodeling in plant triterpene biosynthesis.</title>
        <authorList>
            <person name="De La Pena R."/>
            <person name="Hodgson H."/>
            <person name="Liu J.C."/>
            <person name="Stephenson M.J."/>
            <person name="Martin A.C."/>
            <person name="Owen C."/>
            <person name="Harkess A."/>
            <person name="Leebens-Mack J."/>
            <person name="Jimenez L.E."/>
            <person name="Osbourn A."/>
            <person name="Sattely E.S."/>
        </authorList>
    </citation>
    <scope>NUCLEOTIDE SEQUENCE [LARGE SCALE GENOMIC DNA]</scope>
    <source>
        <strain evidence="2">cv. JPN11</strain>
        <tissue evidence="1">Leaf</tissue>
    </source>
</reference>
<dbReference type="Proteomes" id="UP001164539">
    <property type="component" value="Chromosome 4"/>
</dbReference>
<evidence type="ECO:0000313" key="2">
    <source>
        <dbReference type="Proteomes" id="UP001164539"/>
    </source>
</evidence>
<comment type="caution">
    <text evidence="1">The sequence shown here is derived from an EMBL/GenBank/DDBJ whole genome shotgun (WGS) entry which is preliminary data.</text>
</comment>